<dbReference type="InterPro" id="IPR013113">
    <property type="entry name" value="SIP_FAD-bd"/>
</dbReference>
<dbReference type="PANTHER" id="PTHR30157:SF0">
    <property type="entry name" value="NADPH-DEPENDENT FERRIC-CHELATE REDUCTASE"/>
    <property type="match status" value="1"/>
</dbReference>
<dbReference type="PANTHER" id="PTHR30157">
    <property type="entry name" value="FERRIC REDUCTASE, NADPH-DEPENDENT"/>
    <property type="match status" value="1"/>
</dbReference>
<reference evidence="2 3" key="1">
    <citation type="submission" date="2024-09" db="EMBL/GenBank/DDBJ databases">
        <authorList>
            <person name="Sun Q."/>
            <person name="Mori K."/>
        </authorList>
    </citation>
    <scope>NUCLEOTIDE SEQUENCE [LARGE SCALE GENOMIC DNA]</scope>
    <source>
        <strain evidence="2 3">JCM 14321</strain>
    </source>
</reference>
<name>A0ABV5STQ0_9MICO</name>
<dbReference type="Gene3D" id="3.40.50.80">
    <property type="entry name" value="Nucleotide-binding domain of ferredoxin-NADP reductase (FNR) module"/>
    <property type="match status" value="1"/>
</dbReference>
<dbReference type="RefSeq" id="WP_157425487.1">
    <property type="nucleotide sequence ID" value="NZ_BAAANI010000003.1"/>
</dbReference>
<evidence type="ECO:0000259" key="1">
    <source>
        <dbReference type="PROSITE" id="PS51384"/>
    </source>
</evidence>
<dbReference type="PROSITE" id="PS51384">
    <property type="entry name" value="FAD_FR"/>
    <property type="match status" value="1"/>
</dbReference>
<gene>
    <name evidence="2" type="ORF">ACFFQV_15660</name>
</gene>
<dbReference type="InterPro" id="IPR017938">
    <property type="entry name" value="Riboflavin_synthase-like_b-brl"/>
</dbReference>
<dbReference type="Pfam" id="PF04954">
    <property type="entry name" value="SIP"/>
    <property type="match status" value="1"/>
</dbReference>
<dbReference type="InterPro" id="IPR039261">
    <property type="entry name" value="FNR_nucleotide-bd"/>
</dbReference>
<dbReference type="InterPro" id="IPR039374">
    <property type="entry name" value="SIP_fam"/>
</dbReference>
<sequence>MTAFTLARRSNELVFRPARLASRRFLTADYVRVRLEGEALIGFDSPGADDHIRVFFPSAGTDGAALSVDELRAAPSREYTPLAWDASAGTLDLEFLVHGDEGIAGRWAADAAIGASVGVGGPRGSLVIEGEPEGWRLAGDETALPAMRRLAGRMPRDARGLVVIEANGAAADYGLEAPEGVRVEWLARGAGSPSAALIARLDALTADDRPEGDVFAFVAAEQAVVKPCRALLERWGLGAERAIVKGYWRRGDAEYHAPH</sequence>
<dbReference type="Gene3D" id="2.40.30.10">
    <property type="entry name" value="Translation factors"/>
    <property type="match status" value="1"/>
</dbReference>
<feature type="domain" description="FAD-binding FR-type" evidence="1">
    <location>
        <begin position="13"/>
        <end position="129"/>
    </location>
</feature>
<proteinExistence type="predicted"/>
<dbReference type="SUPFAM" id="SSF63380">
    <property type="entry name" value="Riboflavin synthase domain-like"/>
    <property type="match status" value="1"/>
</dbReference>
<dbReference type="CDD" id="cd06193">
    <property type="entry name" value="siderophore_interacting"/>
    <property type="match status" value="1"/>
</dbReference>
<protein>
    <submittedName>
        <fullName evidence="2">Siderophore-interacting protein</fullName>
    </submittedName>
</protein>
<dbReference type="InterPro" id="IPR007037">
    <property type="entry name" value="SIP_rossman_dom"/>
</dbReference>
<dbReference type="InterPro" id="IPR017927">
    <property type="entry name" value="FAD-bd_FR_type"/>
</dbReference>
<organism evidence="2 3">
    <name type="scientific">Agromyces lapidis</name>
    <dbReference type="NCBI Taxonomy" id="279574"/>
    <lineage>
        <taxon>Bacteria</taxon>
        <taxon>Bacillati</taxon>
        <taxon>Actinomycetota</taxon>
        <taxon>Actinomycetes</taxon>
        <taxon>Micrococcales</taxon>
        <taxon>Microbacteriaceae</taxon>
        <taxon>Agromyces</taxon>
    </lineage>
</organism>
<dbReference type="EMBL" id="JBHMBL010000003">
    <property type="protein sequence ID" value="MFB9643730.1"/>
    <property type="molecule type" value="Genomic_DNA"/>
</dbReference>
<keyword evidence="3" id="KW-1185">Reference proteome</keyword>
<evidence type="ECO:0000313" key="2">
    <source>
        <dbReference type="EMBL" id="MFB9643730.1"/>
    </source>
</evidence>
<evidence type="ECO:0000313" key="3">
    <source>
        <dbReference type="Proteomes" id="UP001589667"/>
    </source>
</evidence>
<dbReference type="Pfam" id="PF08021">
    <property type="entry name" value="FAD_binding_9"/>
    <property type="match status" value="1"/>
</dbReference>
<dbReference type="Proteomes" id="UP001589667">
    <property type="component" value="Unassembled WGS sequence"/>
</dbReference>
<accession>A0ABV5STQ0</accession>
<comment type="caution">
    <text evidence="2">The sequence shown here is derived from an EMBL/GenBank/DDBJ whole genome shotgun (WGS) entry which is preliminary data.</text>
</comment>